<dbReference type="PANTHER" id="PTHR45982">
    <property type="entry name" value="REGULATOR OF CHROMOSOME CONDENSATION"/>
    <property type="match status" value="1"/>
</dbReference>
<evidence type="ECO:0000256" key="1">
    <source>
        <dbReference type="SAM" id="SignalP"/>
    </source>
</evidence>
<reference evidence="2 3" key="1">
    <citation type="submission" date="2019-03" db="EMBL/GenBank/DDBJ databases">
        <title>Genomic Encyclopedia of Type Strains, Phase IV (KMG-IV): sequencing the most valuable type-strain genomes for metagenomic binning, comparative biology and taxonomic classification.</title>
        <authorList>
            <person name="Goeker M."/>
        </authorList>
    </citation>
    <scope>NUCLEOTIDE SEQUENCE [LARGE SCALE GENOMIC DNA]</scope>
    <source>
        <strain evidence="2 3">DSM 15505</strain>
    </source>
</reference>
<evidence type="ECO:0008006" key="4">
    <source>
        <dbReference type="Google" id="ProtNLM"/>
    </source>
</evidence>
<dbReference type="InterPro" id="IPR009091">
    <property type="entry name" value="RCC1/BLIP-II"/>
</dbReference>
<dbReference type="OrthoDB" id="238206at2"/>
<feature type="signal peptide" evidence="1">
    <location>
        <begin position="1"/>
        <end position="22"/>
    </location>
</feature>
<evidence type="ECO:0000313" key="2">
    <source>
        <dbReference type="EMBL" id="TDT41449.1"/>
    </source>
</evidence>
<dbReference type="Proteomes" id="UP000295830">
    <property type="component" value="Unassembled WGS sequence"/>
</dbReference>
<dbReference type="PROSITE" id="PS51257">
    <property type="entry name" value="PROKAR_LIPOPROTEIN"/>
    <property type="match status" value="1"/>
</dbReference>
<sequence length="369" mass="41097">MKRMTRLLGTLVAASLLLSGCAAIEADTQYQGLGLERHKGSVGSGALYMVQDDGTVVRYGGGTYYLSYAGKGGEEVFQLPGLENIVGIEVGASHALAQDREGCIWAWGSNKYNPLGFQVEKRVEKPKRFESVCNIKDFDAESYYSMALFENNTVKVWGREIPDEVQGIPFEFGDKIKKVFVGSLFFAISEDGDVYAWGSSGQYPIFSSGRREQWTPELLDIPCSVKSVDYPPGAVFVCDNGDVYVFGDNGAGALGNGELTPVRQIKKHPYLEDIEKIEGGSIRIAKTTSGKFLGWGDQIIAPIEASNQGYILKPELLYPPQGAIDFFSNTHSIFFILKDGRVAELIPEEHWFWPYKYMLEDYHFKFYTH</sequence>
<dbReference type="InterPro" id="IPR051553">
    <property type="entry name" value="Ran_GTPase-activating"/>
</dbReference>
<gene>
    <name evidence="2" type="ORF">DES49_1536</name>
</gene>
<dbReference type="SUPFAM" id="SSF50985">
    <property type="entry name" value="RCC1/BLIP-II"/>
    <property type="match status" value="1"/>
</dbReference>
<protein>
    <recommendedName>
        <fullName evidence="4">Alpha-tubulin suppressor-like RCC1 family protein</fullName>
    </recommendedName>
</protein>
<feature type="chain" id="PRO_5020624151" description="Alpha-tubulin suppressor-like RCC1 family protein" evidence="1">
    <location>
        <begin position="23"/>
        <end position="369"/>
    </location>
</feature>
<organism evidence="2 3">
    <name type="scientific">Halospina denitrificans</name>
    <dbReference type="NCBI Taxonomy" id="332522"/>
    <lineage>
        <taxon>Bacteria</taxon>
        <taxon>Pseudomonadati</taxon>
        <taxon>Pseudomonadota</taxon>
        <taxon>Gammaproteobacteria</taxon>
        <taxon>Halospina</taxon>
    </lineage>
</organism>
<dbReference type="Gene3D" id="2.130.10.30">
    <property type="entry name" value="Regulator of chromosome condensation 1/beta-lactamase-inhibitor protein II"/>
    <property type="match status" value="2"/>
</dbReference>
<dbReference type="PANTHER" id="PTHR45982:SF1">
    <property type="entry name" value="REGULATOR OF CHROMOSOME CONDENSATION"/>
    <property type="match status" value="1"/>
</dbReference>
<name>A0A4R7JWP2_9GAMM</name>
<accession>A0A4R7JWP2</accession>
<proteinExistence type="predicted"/>
<evidence type="ECO:0000313" key="3">
    <source>
        <dbReference type="Proteomes" id="UP000295830"/>
    </source>
</evidence>
<dbReference type="AlphaFoldDB" id="A0A4R7JWP2"/>
<dbReference type="RefSeq" id="WP_133735815.1">
    <property type="nucleotide sequence ID" value="NZ_SOAX01000003.1"/>
</dbReference>
<comment type="caution">
    <text evidence="2">The sequence shown here is derived from an EMBL/GenBank/DDBJ whole genome shotgun (WGS) entry which is preliminary data.</text>
</comment>
<keyword evidence="3" id="KW-1185">Reference proteome</keyword>
<dbReference type="PROSITE" id="PS50012">
    <property type="entry name" value="RCC1_3"/>
    <property type="match status" value="1"/>
</dbReference>
<dbReference type="EMBL" id="SOAX01000003">
    <property type="protein sequence ID" value="TDT41449.1"/>
    <property type="molecule type" value="Genomic_DNA"/>
</dbReference>
<keyword evidence="1" id="KW-0732">Signal</keyword>
<dbReference type="InterPro" id="IPR000408">
    <property type="entry name" value="Reg_chr_condens"/>
</dbReference>